<dbReference type="RefSeq" id="XP_042927648.1">
    <property type="nucleotide sequence ID" value="XM_043060014.1"/>
</dbReference>
<keyword evidence="1" id="KW-0143">Chaperone</keyword>
<dbReference type="PANTHER" id="PTHR44360">
    <property type="entry name" value="DNAJ HOMOLOG SUBFAMILY B MEMBER 9"/>
    <property type="match status" value="1"/>
</dbReference>
<dbReference type="PROSITE" id="PS50076">
    <property type="entry name" value="DNAJ_2"/>
    <property type="match status" value="1"/>
</dbReference>
<dbReference type="PROSITE" id="PS00636">
    <property type="entry name" value="DNAJ_1"/>
    <property type="match status" value="1"/>
</dbReference>
<dbReference type="SUPFAM" id="SSF46565">
    <property type="entry name" value="Chaperone J-domain"/>
    <property type="match status" value="1"/>
</dbReference>
<feature type="compositionally biased region" description="Gly residues" evidence="2">
    <location>
        <begin position="902"/>
        <end position="911"/>
    </location>
</feature>
<feature type="domain" description="J" evidence="4">
    <location>
        <begin position="37"/>
        <end position="99"/>
    </location>
</feature>
<dbReference type="Proteomes" id="UP000006906">
    <property type="component" value="Chromosome 2"/>
</dbReference>
<dbReference type="OrthoDB" id="541671at2759"/>
<dbReference type="InterPro" id="IPR001623">
    <property type="entry name" value="DnaJ_domain"/>
</dbReference>
<dbReference type="InterPro" id="IPR051948">
    <property type="entry name" value="Hsp70_co-chaperone_J-domain"/>
</dbReference>
<accession>A0A2K3E3H0</accession>
<dbReference type="GO" id="GO:0005783">
    <property type="term" value="C:endoplasmic reticulum"/>
    <property type="evidence" value="ECO:0000318"/>
    <property type="project" value="GO_Central"/>
</dbReference>
<feature type="region of interest" description="Disordered" evidence="2">
    <location>
        <begin position="90"/>
        <end position="121"/>
    </location>
</feature>
<dbReference type="InterPro" id="IPR036869">
    <property type="entry name" value="J_dom_sf"/>
</dbReference>
<evidence type="ECO:0000259" key="4">
    <source>
        <dbReference type="PROSITE" id="PS50076"/>
    </source>
</evidence>
<dbReference type="AlphaFoldDB" id="A0A2K3E3H0"/>
<dbReference type="STRING" id="3055.A0A2K3E3H0"/>
<gene>
    <name evidence="5" type="ORF">CHLRE_02g118450v5</name>
</gene>
<dbReference type="GO" id="GO:0051087">
    <property type="term" value="F:protein-folding chaperone binding"/>
    <property type="evidence" value="ECO:0000318"/>
    <property type="project" value="GO_Central"/>
</dbReference>
<feature type="compositionally biased region" description="Basic and acidic residues" evidence="2">
    <location>
        <begin position="797"/>
        <end position="806"/>
    </location>
</feature>
<dbReference type="OMA" id="SMIDTCV"/>
<feature type="compositionally biased region" description="Low complexity" evidence="2">
    <location>
        <begin position="767"/>
        <end position="792"/>
    </location>
</feature>
<evidence type="ECO:0000256" key="2">
    <source>
        <dbReference type="SAM" id="MobiDB-lite"/>
    </source>
</evidence>
<dbReference type="PRINTS" id="PR00625">
    <property type="entry name" value="JDOMAIN"/>
</dbReference>
<dbReference type="GO" id="GO:0051787">
    <property type="term" value="F:misfolded protein binding"/>
    <property type="evidence" value="ECO:0000318"/>
    <property type="project" value="GO_Central"/>
</dbReference>
<dbReference type="Pfam" id="PF00226">
    <property type="entry name" value="DnaJ"/>
    <property type="match status" value="1"/>
</dbReference>
<name>A0A2K3E3H0_CHLRE</name>
<dbReference type="GO" id="GO:0036503">
    <property type="term" value="P:ERAD pathway"/>
    <property type="evidence" value="ECO:0000318"/>
    <property type="project" value="GO_Central"/>
</dbReference>
<dbReference type="GeneID" id="5727963"/>
<organism evidence="5 6">
    <name type="scientific">Chlamydomonas reinhardtii</name>
    <name type="common">Chlamydomonas smithii</name>
    <dbReference type="NCBI Taxonomy" id="3055"/>
    <lineage>
        <taxon>Eukaryota</taxon>
        <taxon>Viridiplantae</taxon>
        <taxon>Chlorophyta</taxon>
        <taxon>core chlorophytes</taxon>
        <taxon>Chlorophyceae</taxon>
        <taxon>CS clade</taxon>
        <taxon>Chlamydomonadales</taxon>
        <taxon>Chlamydomonadaceae</taxon>
        <taxon>Chlamydomonas</taxon>
    </lineage>
</organism>
<feature type="region of interest" description="Disordered" evidence="2">
    <location>
        <begin position="763"/>
        <end position="979"/>
    </location>
</feature>
<dbReference type="Gramene" id="PNW87335">
    <property type="protein sequence ID" value="PNW87335"/>
    <property type="gene ID" value="CHLRE_02g118450v5"/>
</dbReference>
<feature type="compositionally biased region" description="Gly residues" evidence="2">
    <location>
        <begin position="807"/>
        <end position="817"/>
    </location>
</feature>
<feature type="compositionally biased region" description="Basic and acidic residues" evidence="2">
    <location>
        <begin position="818"/>
        <end position="831"/>
    </location>
</feature>
<dbReference type="CDD" id="cd06257">
    <property type="entry name" value="DnaJ"/>
    <property type="match status" value="1"/>
</dbReference>
<dbReference type="InterPro" id="IPR018253">
    <property type="entry name" value="DnaJ_domain_CS"/>
</dbReference>
<sequence length="979" mass="102750">MQVCAHRRAASSWLLGLALLVLLLGQNAVDVLASIKDPYKVLGVSKDADADAIKRAYKKLALKYHPDKNPKGQGKFIEIQHAYEILSDGDKKRDYDEGGGSGGGGHYHHQQHHQQYQQYQRYQEQQQRQYEYYQQQQQQRERHFHSLLPSNTSFITSSNARNLIFHSSRPWILMLYSESVPACKEFSVIWEALWRSLGGAVANAGNRDGAVVGLGRVHVRDQRTLVSWIMRAGSTFTSPGSVSDGDLPLLVAVPRGCDEAACFLRYRGPLRLSALQDFAADKLLRLPRVSQLEPHTAPAFLGRASPYKVVVVAFGRAGGSGSFALRSLAARQKDMLTVTRGHVQEGNAQQAAAWQQALGLSSPPAASSLVFLRGPGTAPRVVPVPAGKSRVEDMQQLIDETGVLWQEVPPLRPSTGASLGCLWGRAAAASGRSMIDTCVLAVGPGGGPGSALEEGRRRMALLGRLLASATSQRDPTVSAAATAYMAGKLRLTWFDSTRQHELCTWFLSAGGGSALRPTTTTAQPGSNAAGRAAAVTAANAAAAAKAPELLRSMCGAGRWDVLGRVKKAAQTAAAAAAATAGRPDLAARLAPARGSVHLIVLRPSIDQSSWFRGGGAQHTRNGKRVFLHAVNADFDLAAPQAPHSDAVGSKSGSGPAYGDSDLDKLAMWINAMHADPDRQLHASSTFPPALQTDDEPGALEYVTGRLYEAARTALEFVMQAGGLSDDGSAPLSNEMQYANLAIAVVALLFAHYAIFGGGAGGAGAGRQAGAARRPSPALRRAAAATAAAGGATVSRPPAEHQPHEARGGSGDTAGGKEGSAEGRQQERRAGGEGEVPSDQAAEQRRGRPVEPVVVNRRALSPSWRTGRRGDDDVDVDGAAAAAASSGKAEEEGVMAPRRRGSGADGEAGLGAAGQDEGAETGAEMEAGAGSTAGVDGDSEDVEVVDVVGCSDTEGVRGTDTGPDSSGLAPEDSWEHVDKR</sequence>
<feature type="signal peptide" evidence="3">
    <location>
        <begin position="1"/>
        <end position="28"/>
    </location>
</feature>
<feature type="chain" id="PRO_5014413731" description="J domain-containing protein" evidence="3">
    <location>
        <begin position="29"/>
        <end position="979"/>
    </location>
</feature>
<proteinExistence type="predicted"/>
<evidence type="ECO:0000313" key="5">
    <source>
        <dbReference type="EMBL" id="PNW87335.1"/>
    </source>
</evidence>
<evidence type="ECO:0000256" key="3">
    <source>
        <dbReference type="SAM" id="SignalP"/>
    </source>
</evidence>
<dbReference type="SMART" id="SM00271">
    <property type="entry name" value="DnaJ"/>
    <property type="match status" value="1"/>
</dbReference>
<dbReference type="EMBL" id="CM008963">
    <property type="protein sequence ID" value="PNW87335.1"/>
    <property type="molecule type" value="Genomic_DNA"/>
</dbReference>
<keyword evidence="3" id="KW-0732">Signal</keyword>
<dbReference type="KEGG" id="cre:CHLRE_02g118450v5"/>
<dbReference type="Gene3D" id="1.10.287.110">
    <property type="entry name" value="DnaJ domain"/>
    <property type="match status" value="1"/>
</dbReference>
<evidence type="ECO:0000313" key="6">
    <source>
        <dbReference type="Proteomes" id="UP000006906"/>
    </source>
</evidence>
<dbReference type="PANTHER" id="PTHR44360:SF1">
    <property type="entry name" value="DNAJ HOMOLOG SUBFAMILY B MEMBER 9"/>
    <property type="match status" value="1"/>
</dbReference>
<keyword evidence="6" id="KW-1185">Reference proteome</keyword>
<evidence type="ECO:0000256" key="1">
    <source>
        <dbReference type="ARBA" id="ARBA00023186"/>
    </source>
</evidence>
<protein>
    <recommendedName>
        <fullName evidence="4">J domain-containing protein</fullName>
    </recommendedName>
</protein>
<reference evidence="5 6" key="1">
    <citation type="journal article" date="2007" name="Science">
        <title>The Chlamydomonas genome reveals the evolution of key animal and plant functions.</title>
        <authorList>
            <person name="Merchant S.S."/>
            <person name="Prochnik S.E."/>
            <person name="Vallon O."/>
            <person name="Harris E.H."/>
            <person name="Karpowicz S.J."/>
            <person name="Witman G.B."/>
            <person name="Terry A."/>
            <person name="Salamov A."/>
            <person name="Fritz-Laylin L.K."/>
            <person name="Marechal-Drouard L."/>
            <person name="Marshall W.F."/>
            <person name="Qu L.H."/>
            <person name="Nelson D.R."/>
            <person name="Sanderfoot A.A."/>
            <person name="Spalding M.H."/>
            <person name="Kapitonov V.V."/>
            <person name="Ren Q."/>
            <person name="Ferris P."/>
            <person name="Lindquist E."/>
            <person name="Shapiro H."/>
            <person name="Lucas S.M."/>
            <person name="Grimwood J."/>
            <person name="Schmutz J."/>
            <person name="Cardol P."/>
            <person name="Cerutti H."/>
            <person name="Chanfreau G."/>
            <person name="Chen C.L."/>
            <person name="Cognat V."/>
            <person name="Croft M.T."/>
            <person name="Dent R."/>
            <person name="Dutcher S."/>
            <person name="Fernandez E."/>
            <person name="Fukuzawa H."/>
            <person name="Gonzalez-Ballester D."/>
            <person name="Gonzalez-Halphen D."/>
            <person name="Hallmann A."/>
            <person name="Hanikenne M."/>
            <person name="Hippler M."/>
            <person name="Inwood W."/>
            <person name="Jabbari K."/>
            <person name="Kalanon M."/>
            <person name="Kuras R."/>
            <person name="Lefebvre P.A."/>
            <person name="Lemaire S.D."/>
            <person name="Lobanov A.V."/>
            <person name="Lohr M."/>
            <person name="Manuell A."/>
            <person name="Meier I."/>
            <person name="Mets L."/>
            <person name="Mittag M."/>
            <person name="Mittelmeier T."/>
            <person name="Moroney J.V."/>
            <person name="Moseley J."/>
            <person name="Napoli C."/>
            <person name="Nedelcu A.M."/>
            <person name="Niyogi K."/>
            <person name="Novoselov S.V."/>
            <person name="Paulsen I.T."/>
            <person name="Pazour G."/>
            <person name="Purton S."/>
            <person name="Ral J.P."/>
            <person name="Riano-Pachon D.M."/>
            <person name="Riekhof W."/>
            <person name="Rymarquis L."/>
            <person name="Schroda M."/>
            <person name="Stern D."/>
            <person name="Umen J."/>
            <person name="Willows R."/>
            <person name="Wilson N."/>
            <person name="Zimmer S.L."/>
            <person name="Allmer J."/>
            <person name="Balk J."/>
            <person name="Bisova K."/>
            <person name="Chen C.J."/>
            <person name="Elias M."/>
            <person name="Gendler K."/>
            <person name="Hauser C."/>
            <person name="Lamb M.R."/>
            <person name="Ledford H."/>
            <person name="Long J.C."/>
            <person name="Minagawa J."/>
            <person name="Page M.D."/>
            <person name="Pan J."/>
            <person name="Pootakham W."/>
            <person name="Roje S."/>
            <person name="Rose A."/>
            <person name="Stahlberg E."/>
            <person name="Terauchi A.M."/>
            <person name="Yang P."/>
            <person name="Ball S."/>
            <person name="Bowler C."/>
            <person name="Dieckmann C.L."/>
            <person name="Gladyshev V.N."/>
            <person name="Green P."/>
            <person name="Jorgensen R."/>
            <person name="Mayfield S."/>
            <person name="Mueller-Roeber B."/>
            <person name="Rajamani S."/>
            <person name="Sayre R.T."/>
            <person name="Brokstein P."/>
            <person name="Dubchak I."/>
            <person name="Goodstein D."/>
            <person name="Hornick L."/>
            <person name="Huang Y.W."/>
            <person name="Jhaveri J."/>
            <person name="Luo Y."/>
            <person name="Martinez D."/>
            <person name="Ngau W.C."/>
            <person name="Otillar B."/>
            <person name="Poliakov A."/>
            <person name="Porter A."/>
            <person name="Szajkowski L."/>
            <person name="Werner G."/>
            <person name="Zhou K."/>
            <person name="Grigoriev I.V."/>
            <person name="Rokhsar D.S."/>
            <person name="Grossman A.R."/>
        </authorList>
    </citation>
    <scope>NUCLEOTIDE SEQUENCE [LARGE SCALE GENOMIC DNA]</scope>
    <source>
        <strain evidence="6">CC-503</strain>
    </source>
</reference>
<dbReference type="InParanoid" id="A0A2K3E3H0"/>
<feature type="compositionally biased region" description="Low complexity" evidence="2">
    <location>
        <begin position="912"/>
        <end position="935"/>
    </location>
</feature>